<accession>A0ABS8NEK5</accession>
<dbReference type="SUPFAM" id="SSF52317">
    <property type="entry name" value="Class I glutamine amidotransferase-like"/>
    <property type="match status" value="1"/>
</dbReference>
<dbReference type="Proteomes" id="UP001430306">
    <property type="component" value="Unassembled WGS sequence"/>
</dbReference>
<dbReference type="InterPro" id="IPR029062">
    <property type="entry name" value="Class_I_gatase-like"/>
</dbReference>
<evidence type="ECO:0000256" key="1">
    <source>
        <dbReference type="SAM" id="SignalP"/>
    </source>
</evidence>
<sequence>MKPRCFGTAVSAFALGLVFSFASLADAKDRLVFEPAEGTANGKHIVLISGDEEYRTEESCPMLGKILSQHHGFKCTVLFAIDRETDGINPYQIDNIPGTDALLDADLMVIATRWRVLPDEQLDPILEHIQAGKPIIAYRTATHAFKSGNYGGYDWANFGINVVGENWHSHHGKHKVEGGRGVIVEDNANHPVLNDVADIYTPSDIYGVVNLDESTATVLLRGMVLQHLDPAAPPVDAKNDPMMPLAWLKPYQAPSGKQGQCLGTTAGAAVDFRSEDLRRMIVNACYFLCDMEVPKSADVSFVDPYVPSFYGFVDSKTYRDRDLRVEEFELGSSATLVTPKGTFEAATK</sequence>
<protein>
    <submittedName>
        <fullName evidence="2">ThuA domain-containing protein</fullName>
    </submittedName>
</protein>
<proteinExistence type="predicted"/>
<dbReference type="Gene3D" id="3.40.50.880">
    <property type="match status" value="1"/>
</dbReference>
<dbReference type="EMBL" id="JAJKFW010000006">
    <property type="protein sequence ID" value="MCC9641362.1"/>
    <property type="molecule type" value="Genomic_DNA"/>
</dbReference>
<comment type="caution">
    <text evidence="2">The sequence shown here is derived from an EMBL/GenBank/DDBJ whole genome shotgun (WGS) entry which is preliminary data.</text>
</comment>
<keyword evidence="1" id="KW-0732">Signal</keyword>
<reference evidence="2" key="1">
    <citation type="submission" date="2021-11" db="EMBL/GenBank/DDBJ databases">
        <title>Genome sequence.</title>
        <authorList>
            <person name="Sun Q."/>
        </authorList>
    </citation>
    <scope>NUCLEOTIDE SEQUENCE</scope>
    <source>
        <strain evidence="2">JC740</strain>
    </source>
</reference>
<evidence type="ECO:0000313" key="2">
    <source>
        <dbReference type="EMBL" id="MCC9641362.1"/>
    </source>
</evidence>
<keyword evidence="3" id="KW-1185">Reference proteome</keyword>
<gene>
    <name evidence="2" type="ORF">LOC71_03680</name>
</gene>
<feature type="chain" id="PRO_5045719258" evidence="1">
    <location>
        <begin position="26"/>
        <end position="348"/>
    </location>
</feature>
<dbReference type="RefSeq" id="WP_230271437.1">
    <property type="nucleotide sequence ID" value="NZ_JAJKFW010000006.1"/>
</dbReference>
<evidence type="ECO:0000313" key="3">
    <source>
        <dbReference type="Proteomes" id="UP001430306"/>
    </source>
</evidence>
<feature type="signal peptide" evidence="1">
    <location>
        <begin position="1"/>
        <end position="25"/>
    </location>
</feature>
<organism evidence="2 3">
    <name type="scientific">Rhodopirellula halodulae</name>
    <dbReference type="NCBI Taxonomy" id="2894198"/>
    <lineage>
        <taxon>Bacteria</taxon>
        <taxon>Pseudomonadati</taxon>
        <taxon>Planctomycetota</taxon>
        <taxon>Planctomycetia</taxon>
        <taxon>Pirellulales</taxon>
        <taxon>Pirellulaceae</taxon>
        <taxon>Rhodopirellula</taxon>
    </lineage>
</organism>
<name>A0ABS8NEK5_9BACT</name>